<feature type="domain" description="Prepilin peptidase A24 N-terminal" evidence="9">
    <location>
        <begin position="14"/>
        <end position="97"/>
    </location>
</feature>
<evidence type="ECO:0000313" key="11">
    <source>
        <dbReference type="Proteomes" id="UP000183028"/>
    </source>
</evidence>
<evidence type="ECO:0000259" key="9">
    <source>
        <dbReference type="Pfam" id="PF06750"/>
    </source>
</evidence>
<evidence type="ECO:0000256" key="1">
    <source>
        <dbReference type="ARBA" id="ARBA00004651"/>
    </source>
</evidence>
<dbReference type="PANTHER" id="PTHR30487">
    <property type="entry name" value="TYPE 4 PREPILIN-LIKE PROTEINS LEADER PEPTIDE-PROCESSING ENZYME"/>
    <property type="match status" value="1"/>
</dbReference>
<accession>A0A1H6VLW2</accession>
<evidence type="ECO:0000259" key="8">
    <source>
        <dbReference type="Pfam" id="PF01478"/>
    </source>
</evidence>
<feature type="domain" description="Prepilin type IV endopeptidase peptidase" evidence="8">
    <location>
        <begin position="108"/>
        <end position="208"/>
    </location>
</feature>
<feature type="transmembrane region" description="Helical" evidence="7">
    <location>
        <begin position="180"/>
        <end position="213"/>
    </location>
</feature>
<organism evidence="10 11">
    <name type="scientific">Sharpea azabuensis</name>
    <dbReference type="NCBI Taxonomy" id="322505"/>
    <lineage>
        <taxon>Bacteria</taxon>
        <taxon>Bacillati</taxon>
        <taxon>Bacillota</taxon>
        <taxon>Erysipelotrichia</taxon>
        <taxon>Erysipelotrichales</taxon>
        <taxon>Coprobacillaceae</taxon>
        <taxon>Sharpea</taxon>
    </lineage>
</organism>
<evidence type="ECO:0000256" key="4">
    <source>
        <dbReference type="ARBA" id="ARBA00022692"/>
    </source>
</evidence>
<dbReference type="Pfam" id="PF06750">
    <property type="entry name" value="A24_N_bact"/>
    <property type="match status" value="1"/>
</dbReference>
<keyword evidence="10" id="KW-0489">Methyltransferase</keyword>
<dbReference type="EMBL" id="FNYK01000050">
    <property type="protein sequence ID" value="SEJ05603.1"/>
    <property type="molecule type" value="Genomic_DNA"/>
</dbReference>
<keyword evidence="6 7" id="KW-0472">Membrane</keyword>
<keyword evidence="4 7" id="KW-0812">Transmembrane</keyword>
<dbReference type="InterPro" id="IPR036280">
    <property type="entry name" value="Multihaem_cyt_sf"/>
</dbReference>
<dbReference type="GO" id="GO:0005886">
    <property type="term" value="C:plasma membrane"/>
    <property type="evidence" value="ECO:0007669"/>
    <property type="project" value="UniProtKB-SubCell"/>
</dbReference>
<dbReference type="eggNOG" id="COG1989">
    <property type="taxonomic scope" value="Bacteria"/>
</dbReference>
<evidence type="ECO:0000256" key="7">
    <source>
        <dbReference type="SAM" id="Phobius"/>
    </source>
</evidence>
<dbReference type="GO" id="GO:0006465">
    <property type="term" value="P:signal peptide processing"/>
    <property type="evidence" value="ECO:0007669"/>
    <property type="project" value="TreeGrafter"/>
</dbReference>
<dbReference type="STRING" id="322505.SAMN04487836_10121"/>
<feature type="transmembrane region" description="Helical" evidence="7">
    <location>
        <begin position="151"/>
        <end position="168"/>
    </location>
</feature>
<feature type="transmembrane region" description="Helical" evidence="7">
    <location>
        <begin position="225"/>
        <end position="248"/>
    </location>
</feature>
<comment type="subcellular location">
    <subcellularLocation>
        <location evidence="1">Cell membrane</location>
        <topology evidence="1">Multi-pass membrane protein</topology>
    </subcellularLocation>
</comment>
<dbReference type="Gene3D" id="1.20.120.1220">
    <property type="match status" value="1"/>
</dbReference>
<feature type="transmembrane region" description="Helical" evidence="7">
    <location>
        <begin position="128"/>
        <end position="145"/>
    </location>
</feature>
<dbReference type="PANTHER" id="PTHR30487:SF0">
    <property type="entry name" value="PREPILIN LEADER PEPTIDASE_N-METHYLTRANSFERASE-RELATED"/>
    <property type="match status" value="1"/>
</dbReference>
<dbReference type="InterPro" id="IPR000045">
    <property type="entry name" value="Prepilin_IV_endopep_pep"/>
</dbReference>
<feature type="transmembrane region" description="Helical" evidence="7">
    <location>
        <begin position="104"/>
        <end position="121"/>
    </location>
</feature>
<evidence type="ECO:0000256" key="2">
    <source>
        <dbReference type="ARBA" id="ARBA00005801"/>
    </source>
</evidence>
<keyword evidence="10" id="KW-0808">Transferase</keyword>
<proteinExistence type="inferred from homology"/>
<dbReference type="GO" id="GO:0032259">
    <property type="term" value="P:methylation"/>
    <property type="evidence" value="ECO:0007669"/>
    <property type="project" value="UniProtKB-KW"/>
</dbReference>
<keyword evidence="11" id="KW-1185">Reference proteome</keyword>
<dbReference type="Proteomes" id="UP000183028">
    <property type="component" value="Unassembled WGS sequence"/>
</dbReference>
<evidence type="ECO:0000256" key="5">
    <source>
        <dbReference type="ARBA" id="ARBA00022989"/>
    </source>
</evidence>
<dbReference type="InterPro" id="IPR050882">
    <property type="entry name" value="Prepilin_peptidase/N-MTase"/>
</dbReference>
<feature type="transmembrane region" description="Helical" evidence="7">
    <location>
        <begin position="77"/>
        <end position="98"/>
    </location>
</feature>
<comment type="similarity">
    <text evidence="2">Belongs to the peptidase A24 family.</text>
</comment>
<dbReference type="GO" id="GO:0004190">
    <property type="term" value="F:aspartic-type endopeptidase activity"/>
    <property type="evidence" value="ECO:0007669"/>
    <property type="project" value="InterPro"/>
</dbReference>
<keyword evidence="5 7" id="KW-1133">Transmembrane helix</keyword>
<name>A0A1H6VLW2_9FIRM</name>
<dbReference type="Pfam" id="PF01478">
    <property type="entry name" value="Peptidase_A24"/>
    <property type="match status" value="1"/>
</dbReference>
<evidence type="ECO:0000256" key="6">
    <source>
        <dbReference type="ARBA" id="ARBA00023136"/>
    </source>
</evidence>
<reference evidence="11" key="1">
    <citation type="submission" date="2016-10" db="EMBL/GenBank/DDBJ databases">
        <authorList>
            <person name="Varghese N."/>
        </authorList>
    </citation>
    <scope>NUCLEOTIDE SEQUENCE [LARGE SCALE GENOMIC DNA]</scope>
    <source>
        <strain evidence="11">DSM 20406</strain>
    </source>
</reference>
<dbReference type="AlphaFoldDB" id="A0A1H6VLW2"/>
<keyword evidence="3" id="KW-1003">Cell membrane</keyword>
<evidence type="ECO:0000256" key="3">
    <source>
        <dbReference type="ARBA" id="ARBA00022475"/>
    </source>
</evidence>
<protein>
    <submittedName>
        <fullName evidence="10">Leader peptidase (Prepilin peptidase) / N-methyltransferase</fullName>
    </submittedName>
</protein>
<sequence>MHPALIFYYIYCFIFGSIVASFVNVVIYRLPRGISIIKGRSYCTNCHHVLQIRDLVPVVSYILLRGKCRYCHTKISLVHPLVEMSGGILSIFCFYHYGLSLTCLFVFVLSMAFLAISIIDIETMTIPNQLNITIGILALLSMFIWHRPFFSRVLGAAFSGTMLLMNFVKEDSFGGGDIKLCFFTGFMLGIVNMTVAMLIAILSGGFCAMILIIMHQVKLKAHMAFGPFICLGCLMGLIYGEKLALFYLHLFFY</sequence>
<dbReference type="InterPro" id="IPR010627">
    <property type="entry name" value="Prepilin_pept_A24_N"/>
</dbReference>
<dbReference type="OrthoDB" id="9789291at2"/>
<evidence type="ECO:0000313" key="10">
    <source>
        <dbReference type="EMBL" id="SEJ05603.1"/>
    </source>
</evidence>
<gene>
    <name evidence="10" type="ORF">SAMN04487834_10504</name>
</gene>
<feature type="transmembrane region" description="Helical" evidence="7">
    <location>
        <begin position="6"/>
        <end position="30"/>
    </location>
</feature>
<dbReference type="GO" id="GO:0008168">
    <property type="term" value="F:methyltransferase activity"/>
    <property type="evidence" value="ECO:0007669"/>
    <property type="project" value="UniProtKB-KW"/>
</dbReference>
<dbReference type="SUPFAM" id="SSF48695">
    <property type="entry name" value="Multiheme cytochromes"/>
    <property type="match status" value="1"/>
</dbReference>